<protein>
    <submittedName>
        <fullName evidence="5">MarR family transcriptional regulator</fullName>
    </submittedName>
</protein>
<keyword evidence="3" id="KW-0804">Transcription</keyword>
<dbReference type="SMART" id="SM00347">
    <property type="entry name" value="HTH_MARR"/>
    <property type="match status" value="1"/>
</dbReference>
<dbReference type="SUPFAM" id="SSF46785">
    <property type="entry name" value="Winged helix' DNA-binding domain"/>
    <property type="match status" value="1"/>
</dbReference>
<keyword evidence="1" id="KW-0805">Transcription regulation</keyword>
<dbReference type="Gene3D" id="1.10.10.10">
    <property type="entry name" value="Winged helix-like DNA-binding domain superfamily/Winged helix DNA-binding domain"/>
    <property type="match status" value="1"/>
</dbReference>
<dbReference type="PROSITE" id="PS50995">
    <property type="entry name" value="HTH_MARR_2"/>
    <property type="match status" value="1"/>
</dbReference>
<reference evidence="5" key="2">
    <citation type="submission" date="2021-04" db="EMBL/GenBank/DDBJ databases">
        <authorList>
            <person name="Gilroy R."/>
        </authorList>
    </citation>
    <scope>NUCLEOTIDE SEQUENCE</scope>
    <source>
        <strain evidence="5">CHK191-13928</strain>
    </source>
</reference>
<feature type="domain" description="HTH marR-type" evidence="4">
    <location>
        <begin position="5"/>
        <end position="137"/>
    </location>
</feature>
<proteinExistence type="predicted"/>
<evidence type="ECO:0000256" key="1">
    <source>
        <dbReference type="ARBA" id="ARBA00023015"/>
    </source>
</evidence>
<dbReference type="InterPro" id="IPR036390">
    <property type="entry name" value="WH_DNA-bd_sf"/>
</dbReference>
<dbReference type="PANTHER" id="PTHR42756">
    <property type="entry name" value="TRANSCRIPTIONAL REGULATOR, MARR"/>
    <property type="match status" value="1"/>
</dbReference>
<dbReference type="InterPro" id="IPR000835">
    <property type="entry name" value="HTH_MarR-typ"/>
</dbReference>
<comment type="caution">
    <text evidence="5">The sequence shown here is derived from an EMBL/GenBank/DDBJ whole genome shotgun (WGS) entry which is preliminary data.</text>
</comment>
<dbReference type="AlphaFoldDB" id="A0A9D1WX35"/>
<evidence type="ECO:0000259" key="4">
    <source>
        <dbReference type="PROSITE" id="PS50995"/>
    </source>
</evidence>
<keyword evidence="2" id="KW-0238">DNA-binding</keyword>
<dbReference type="InterPro" id="IPR036388">
    <property type="entry name" value="WH-like_DNA-bd_sf"/>
</dbReference>
<dbReference type="GO" id="GO:0003700">
    <property type="term" value="F:DNA-binding transcription factor activity"/>
    <property type="evidence" value="ECO:0007669"/>
    <property type="project" value="InterPro"/>
</dbReference>
<dbReference type="GO" id="GO:0003677">
    <property type="term" value="F:DNA binding"/>
    <property type="evidence" value="ECO:0007669"/>
    <property type="project" value="UniProtKB-KW"/>
</dbReference>
<organism evidence="5 6">
    <name type="scientific">Candidatus Anaerostipes excrementavium</name>
    <dbReference type="NCBI Taxonomy" id="2838463"/>
    <lineage>
        <taxon>Bacteria</taxon>
        <taxon>Bacillati</taxon>
        <taxon>Bacillota</taxon>
        <taxon>Clostridia</taxon>
        <taxon>Lachnospirales</taxon>
        <taxon>Lachnospiraceae</taxon>
        <taxon>Anaerostipes</taxon>
    </lineage>
</organism>
<dbReference type="PANTHER" id="PTHR42756:SF2">
    <property type="entry name" value="MARR FAMILY REGULATORY PROTEIN"/>
    <property type="match status" value="1"/>
</dbReference>
<evidence type="ECO:0000256" key="2">
    <source>
        <dbReference type="ARBA" id="ARBA00023125"/>
    </source>
</evidence>
<evidence type="ECO:0000313" key="6">
    <source>
        <dbReference type="Proteomes" id="UP000886721"/>
    </source>
</evidence>
<dbReference type="Pfam" id="PF12802">
    <property type="entry name" value="MarR_2"/>
    <property type="match status" value="1"/>
</dbReference>
<name>A0A9D1WX35_9FIRM</name>
<dbReference type="Proteomes" id="UP000886721">
    <property type="component" value="Unassembled WGS sequence"/>
</dbReference>
<dbReference type="PRINTS" id="PR00598">
    <property type="entry name" value="HTHMARR"/>
</dbReference>
<reference evidence="5" key="1">
    <citation type="journal article" date="2021" name="PeerJ">
        <title>Extensive microbial diversity within the chicken gut microbiome revealed by metagenomics and culture.</title>
        <authorList>
            <person name="Gilroy R."/>
            <person name="Ravi A."/>
            <person name="Getino M."/>
            <person name="Pursley I."/>
            <person name="Horton D.L."/>
            <person name="Alikhan N.F."/>
            <person name="Baker D."/>
            <person name="Gharbi K."/>
            <person name="Hall N."/>
            <person name="Watson M."/>
            <person name="Adriaenssens E.M."/>
            <person name="Foster-Nyarko E."/>
            <person name="Jarju S."/>
            <person name="Secka A."/>
            <person name="Antonio M."/>
            <person name="Oren A."/>
            <person name="Chaudhuri R.R."/>
            <person name="La Ragione R."/>
            <person name="Hildebrand F."/>
            <person name="Pallen M.J."/>
        </authorList>
    </citation>
    <scope>NUCLEOTIDE SEQUENCE</scope>
    <source>
        <strain evidence="5">CHK191-13928</strain>
    </source>
</reference>
<evidence type="ECO:0000313" key="5">
    <source>
        <dbReference type="EMBL" id="HIX68732.1"/>
    </source>
</evidence>
<dbReference type="EMBL" id="DXEM01000034">
    <property type="protein sequence ID" value="HIX68732.1"/>
    <property type="molecule type" value="Genomic_DNA"/>
</dbReference>
<gene>
    <name evidence="5" type="ORF">H9735_11515</name>
</gene>
<evidence type="ECO:0000256" key="3">
    <source>
        <dbReference type="ARBA" id="ARBA00023163"/>
    </source>
</evidence>
<accession>A0A9D1WX35</accession>
<sequence>MKHQKESILKYISIIQRNTQKYYDIQLQEDHIGSGQQFFILRIAENEGLTMYELSKLGQFDKGTTSKAVQKLEEEGYVSVKIDEKDKRIRRIYTTEKAQKLIHKIYHIRDSWVHDITASFSEEERKKFFEQLVSVAAASCDTLESL</sequence>